<dbReference type="NCBIfam" id="TIGR03160">
    <property type="entry name" value="cobT_DBIPRT"/>
    <property type="match status" value="1"/>
</dbReference>
<dbReference type="InterPro" id="IPR023195">
    <property type="entry name" value="Nict_dMeBzImd_PRibTrfase_N"/>
</dbReference>
<evidence type="ECO:0000256" key="2">
    <source>
        <dbReference type="ARBA" id="ARBA00005049"/>
    </source>
</evidence>
<name>A0A212KJ76_9FIRM</name>
<dbReference type="AlphaFoldDB" id="A0A212KJ76"/>
<dbReference type="SUPFAM" id="SSF52733">
    <property type="entry name" value="Nicotinate mononucleotide:5,6-dimethylbenzimidazole phosphoribosyltransferase (CobT)"/>
    <property type="match status" value="1"/>
</dbReference>
<dbReference type="InterPro" id="IPR003200">
    <property type="entry name" value="Nict_dMeBzImd_PRibTrfase"/>
</dbReference>
<organism evidence="11">
    <name type="scientific">uncultured Eubacteriales bacterium</name>
    <dbReference type="NCBI Taxonomy" id="172733"/>
    <lineage>
        <taxon>Bacteria</taxon>
        <taxon>Bacillati</taxon>
        <taxon>Bacillota</taxon>
        <taxon>Clostridia</taxon>
        <taxon>Eubacteriales</taxon>
        <taxon>environmental samples</taxon>
    </lineage>
</organism>
<dbReference type="NCBIfam" id="NF000996">
    <property type="entry name" value="PRK00105.1"/>
    <property type="match status" value="1"/>
</dbReference>
<gene>
    <name evidence="11" type="primary">cobT</name>
    <name evidence="11" type="ORF">KL86CLO1_13374</name>
</gene>
<dbReference type="Pfam" id="PF02277">
    <property type="entry name" value="DBI_PRT"/>
    <property type="match status" value="1"/>
</dbReference>
<dbReference type="Gene3D" id="3.40.50.10210">
    <property type="match status" value="1"/>
</dbReference>
<dbReference type="Gene3D" id="1.10.1610.10">
    <property type="match status" value="1"/>
</dbReference>
<dbReference type="InterPro" id="IPR036087">
    <property type="entry name" value="Nict_dMeBzImd_PRibTrfase_sf"/>
</dbReference>
<evidence type="ECO:0000256" key="9">
    <source>
        <dbReference type="ARBA" id="ARBA00047340"/>
    </source>
</evidence>
<keyword evidence="6" id="KW-0169">Cobalamin biosynthesis</keyword>
<sequence>MRKMDFSALNAGIPGIDLDALGRSEERWNGIAKPLGSLGLLEKTISKIAALIGSADVALDKRAVLVLCADNGVVREGISQSDSAVTMAVAENLTRRKTSVCRMAAAAGADVIPVDMGMATRPSFSGLVDLRLGDGTGNITVGPAMSRETAVRALESGISLVRRCAEEGYQILCTGEMGIGNTTTSSAVAAVLTGTAVTTVTGRGSGLTDGGLARKIAVIERAISVNDPDPDDPLDVLAKLGGFDIAGMTGIFLGGAMYRLPVVIDGFISSVSALIAARLCPRAACAMLASHQSGEPAGALVLDALGLKSLIRAEMRLGEGTGAVALLPLLDLALAVYHGSSAFEDIGVEAYQPLGGGGA</sequence>
<evidence type="ECO:0000256" key="5">
    <source>
        <dbReference type="ARBA" id="ARBA00015486"/>
    </source>
</evidence>
<dbReference type="InterPro" id="IPR017846">
    <property type="entry name" value="Nict_dMeBzImd_PRibTrfase_bact"/>
</dbReference>
<comment type="function">
    <text evidence="1">Catalyzes the synthesis of alpha-ribazole-5'-phosphate from nicotinate mononucleotide (NAMN) and 5,6-dimethylbenzimidazole (DMB).</text>
</comment>
<comment type="pathway">
    <text evidence="2">Nucleoside biosynthesis; alpha-ribazole biosynthesis; alpha-ribazole from 5,6-dimethylbenzimidazole: step 1/2.</text>
</comment>
<dbReference type="PANTHER" id="PTHR43463:SF1">
    <property type="entry name" value="NICOTINATE-NUCLEOTIDE--DIMETHYLBENZIMIDAZOLE PHOSPHORIBOSYLTRANSFERASE"/>
    <property type="match status" value="1"/>
</dbReference>
<accession>A0A212KJ76</accession>
<dbReference type="GO" id="GO:0009236">
    <property type="term" value="P:cobalamin biosynthetic process"/>
    <property type="evidence" value="ECO:0007669"/>
    <property type="project" value="UniProtKB-UniRule"/>
</dbReference>
<proteinExistence type="inferred from homology"/>
<comment type="catalytic activity">
    <reaction evidence="9">
        <text>5,6-dimethylbenzimidazole + nicotinate beta-D-ribonucleotide = alpha-ribazole 5'-phosphate + nicotinate + H(+)</text>
        <dbReference type="Rhea" id="RHEA:11196"/>
        <dbReference type="ChEBI" id="CHEBI:15378"/>
        <dbReference type="ChEBI" id="CHEBI:15890"/>
        <dbReference type="ChEBI" id="CHEBI:32544"/>
        <dbReference type="ChEBI" id="CHEBI:57502"/>
        <dbReference type="ChEBI" id="CHEBI:57918"/>
        <dbReference type="EC" id="2.4.2.21"/>
    </reaction>
</comment>
<dbReference type="FunFam" id="3.40.50.10210:FF:000001">
    <property type="entry name" value="Nicotinate-nucleotide--dimethylbenzimidazole phosphoribosyltransferase"/>
    <property type="match status" value="1"/>
</dbReference>
<evidence type="ECO:0000256" key="7">
    <source>
        <dbReference type="ARBA" id="ARBA00022676"/>
    </source>
</evidence>
<comment type="similarity">
    <text evidence="3">Belongs to the CobT family.</text>
</comment>
<keyword evidence="7 11" id="KW-0328">Glycosyltransferase</keyword>
<dbReference type="CDD" id="cd02439">
    <property type="entry name" value="DMB-PRT_CobT"/>
    <property type="match status" value="1"/>
</dbReference>
<dbReference type="PANTHER" id="PTHR43463">
    <property type="entry name" value="NICOTINATE-NUCLEOTIDE--DIMETHYLBENZIMIDAZOLE PHOSPHORIBOSYLTRANSFERASE"/>
    <property type="match status" value="1"/>
</dbReference>
<evidence type="ECO:0000256" key="6">
    <source>
        <dbReference type="ARBA" id="ARBA00022573"/>
    </source>
</evidence>
<dbReference type="EC" id="2.4.2.21" evidence="4 10"/>
<evidence type="ECO:0000256" key="1">
    <source>
        <dbReference type="ARBA" id="ARBA00002197"/>
    </source>
</evidence>
<reference evidence="11" key="1">
    <citation type="submission" date="2016-04" db="EMBL/GenBank/DDBJ databases">
        <authorList>
            <person name="Evans L.H."/>
            <person name="Alamgir A."/>
            <person name="Owens N."/>
            <person name="Weber N.D."/>
            <person name="Virtaneva K."/>
            <person name="Barbian K."/>
            <person name="Babar A."/>
            <person name="Rosenke K."/>
        </authorList>
    </citation>
    <scope>NUCLEOTIDE SEQUENCE</scope>
    <source>
        <strain evidence="11">86</strain>
    </source>
</reference>
<keyword evidence="8 11" id="KW-0808">Transferase</keyword>
<evidence type="ECO:0000256" key="8">
    <source>
        <dbReference type="ARBA" id="ARBA00022679"/>
    </source>
</evidence>
<evidence type="ECO:0000256" key="10">
    <source>
        <dbReference type="NCBIfam" id="TIGR03160"/>
    </source>
</evidence>
<evidence type="ECO:0000256" key="4">
    <source>
        <dbReference type="ARBA" id="ARBA00011991"/>
    </source>
</evidence>
<evidence type="ECO:0000313" key="11">
    <source>
        <dbReference type="EMBL" id="SBW11740.1"/>
    </source>
</evidence>
<dbReference type="EMBL" id="FLUN01000001">
    <property type="protein sequence ID" value="SBW11740.1"/>
    <property type="molecule type" value="Genomic_DNA"/>
</dbReference>
<protein>
    <recommendedName>
        <fullName evidence="5 10">Nicotinate-nucleotide--dimethylbenzimidazole phosphoribosyltransferase</fullName>
        <ecNumber evidence="4 10">2.4.2.21</ecNumber>
    </recommendedName>
</protein>
<dbReference type="GO" id="GO:0008939">
    <property type="term" value="F:nicotinate-nucleotide-dimethylbenzimidazole phosphoribosyltransferase activity"/>
    <property type="evidence" value="ECO:0007669"/>
    <property type="project" value="UniProtKB-UniRule"/>
</dbReference>
<evidence type="ECO:0000256" key="3">
    <source>
        <dbReference type="ARBA" id="ARBA00007110"/>
    </source>
</evidence>
<dbReference type="UniPathway" id="UPA00061">
    <property type="reaction ID" value="UER00516"/>
</dbReference>